<feature type="compositionally biased region" description="Low complexity" evidence="1">
    <location>
        <begin position="11"/>
        <end position="20"/>
    </location>
</feature>
<feature type="region of interest" description="Disordered" evidence="1">
    <location>
        <begin position="1"/>
        <end position="66"/>
    </location>
</feature>
<keyword evidence="3" id="KW-1185">Reference proteome</keyword>
<proteinExistence type="predicted"/>
<comment type="caution">
    <text evidence="2">The sequence shown here is derived from an EMBL/GenBank/DDBJ whole genome shotgun (WGS) entry which is preliminary data.</text>
</comment>
<protein>
    <submittedName>
        <fullName evidence="2">Uncharacterized protein</fullName>
    </submittedName>
</protein>
<gene>
    <name evidence="2" type="ORF">PCOR1329_LOCUS76386</name>
</gene>
<evidence type="ECO:0000256" key="1">
    <source>
        <dbReference type="SAM" id="MobiDB-lite"/>
    </source>
</evidence>
<name>A0ABN9XJI6_9DINO</name>
<dbReference type="EMBL" id="CAUYUJ010020492">
    <property type="protein sequence ID" value="CAK0898563.1"/>
    <property type="molecule type" value="Genomic_DNA"/>
</dbReference>
<reference evidence="2" key="1">
    <citation type="submission" date="2023-10" db="EMBL/GenBank/DDBJ databases">
        <authorList>
            <person name="Chen Y."/>
            <person name="Shah S."/>
            <person name="Dougan E. K."/>
            <person name="Thang M."/>
            <person name="Chan C."/>
        </authorList>
    </citation>
    <scope>NUCLEOTIDE SEQUENCE [LARGE SCALE GENOMIC DNA]</scope>
</reference>
<evidence type="ECO:0000313" key="2">
    <source>
        <dbReference type="EMBL" id="CAK0898563.1"/>
    </source>
</evidence>
<evidence type="ECO:0000313" key="3">
    <source>
        <dbReference type="Proteomes" id="UP001189429"/>
    </source>
</evidence>
<sequence length="139" mass="15249">MRRSSGTGSVAWPPAEPAAATRPRNGALPRRPVTFPRAVQIIEKGRRQLPSRGGSSARVPREDPGRCPRRVAVRACRVAQRACPRLAPLTRAQPDSAGRELRSAAPVRARTEQEKRRTGERCRNEGLVDRVASAAREQT</sequence>
<feature type="compositionally biased region" description="Basic and acidic residues" evidence="1">
    <location>
        <begin position="109"/>
        <end position="128"/>
    </location>
</feature>
<dbReference type="Proteomes" id="UP001189429">
    <property type="component" value="Unassembled WGS sequence"/>
</dbReference>
<accession>A0ABN9XJI6</accession>
<organism evidence="2 3">
    <name type="scientific">Prorocentrum cordatum</name>
    <dbReference type="NCBI Taxonomy" id="2364126"/>
    <lineage>
        <taxon>Eukaryota</taxon>
        <taxon>Sar</taxon>
        <taxon>Alveolata</taxon>
        <taxon>Dinophyceae</taxon>
        <taxon>Prorocentrales</taxon>
        <taxon>Prorocentraceae</taxon>
        <taxon>Prorocentrum</taxon>
    </lineage>
</organism>
<feature type="region of interest" description="Disordered" evidence="1">
    <location>
        <begin position="89"/>
        <end position="139"/>
    </location>
</feature>